<gene>
    <name evidence="2" type="ORF">EVAR_39857_1</name>
</gene>
<feature type="compositionally biased region" description="Basic and acidic residues" evidence="1">
    <location>
        <begin position="8"/>
        <end position="20"/>
    </location>
</feature>
<comment type="caution">
    <text evidence="2">The sequence shown here is derived from an EMBL/GenBank/DDBJ whole genome shotgun (WGS) entry which is preliminary data.</text>
</comment>
<evidence type="ECO:0000313" key="3">
    <source>
        <dbReference type="Proteomes" id="UP000299102"/>
    </source>
</evidence>
<sequence length="299" mass="33452">MSVTVIGDDNKADGWRRRSERPPRLLMERTASSFVDSDPNKSVFRFPEVKPYRRELAENGAGAQGFMQCLTYKVGNICHAGEVTPLCDCEIDPVKKKYKQALKISEIADYLQDLEDCSEEDLNDIEVAILPPDEVDEVTDIEEGPDDDMGVIPVSDVAGQVEFSCTIDQTIYKRAAGGAGGGPTVGKLRHPLAYGRQQNNKAISKSRVRRTAVGRVAPAHLIHPFRPFALVLDTCRSSKRPEDVSTALEYIVRVLQLFKTLQSRVEMTTEMVTRVFKDLSVSRIQRLDYYTHQTDGGER</sequence>
<dbReference type="EMBL" id="BGZK01000632">
    <property type="protein sequence ID" value="GBP53703.1"/>
    <property type="molecule type" value="Genomic_DNA"/>
</dbReference>
<keyword evidence="3" id="KW-1185">Reference proteome</keyword>
<reference evidence="2 3" key="1">
    <citation type="journal article" date="2019" name="Commun. Biol.">
        <title>The bagworm genome reveals a unique fibroin gene that provides high tensile strength.</title>
        <authorList>
            <person name="Kono N."/>
            <person name="Nakamura H."/>
            <person name="Ohtoshi R."/>
            <person name="Tomita M."/>
            <person name="Numata K."/>
            <person name="Arakawa K."/>
        </authorList>
    </citation>
    <scope>NUCLEOTIDE SEQUENCE [LARGE SCALE GENOMIC DNA]</scope>
</reference>
<evidence type="ECO:0000313" key="2">
    <source>
        <dbReference type="EMBL" id="GBP53703.1"/>
    </source>
</evidence>
<name>A0A4C1WRX2_EUMVA</name>
<protein>
    <submittedName>
        <fullName evidence="2">Uncharacterized protein</fullName>
    </submittedName>
</protein>
<dbReference type="OrthoDB" id="7402085at2759"/>
<organism evidence="2 3">
    <name type="scientific">Eumeta variegata</name>
    <name type="common">Bagworm moth</name>
    <name type="synonym">Eumeta japonica</name>
    <dbReference type="NCBI Taxonomy" id="151549"/>
    <lineage>
        <taxon>Eukaryota</taxon>
        <taxon>Metazoa</taxon>
        <taxon>Ecdysozoa</taxon>
        <taxon>Arthropoda</taxon>
        <taxon>Hexapoda</taxon>
        <taxon>Insecta</taxon>
        <taxon>Pterygota</taxon>
        <taxon>Neoptera</taxon>
        <taxon>Endopterygota</taxon>
        <taxon>Lepidoptera</taxon>
        <taxon>Glossata</taxon>
        <taxon>Ditrysia</taxon>
        <taxon>Tineoidea</taxon>
        <taxon>Psychidae</taxon>
        <taxon>Oiketicinae</taxon>
        <taxon>Eumeta</taxon>
    </lineage>
</organism>
<dbReference type="AlphaFoldDB" id="A0A4C1WRX2"/>
<dbReference type="Proteomes" id="UP000299102">
    <property type="component" value="Unassembled WGS sequence"/>
</dbReference>
<accession>A0A4C1WRX2</accession>
<feature type="region of interest" description="Disordered" evidence="1">
    <location>
        <begin position="1"/>
        <end position="20"/>
    </location>
</feature>
<proteinExistence type="predicted"/>
<evidence type="ECO:0000256" key="1">
    <source>
        <dbReference type="SAM" id="MobiDB-lite"/>
    </source>
</evidence>